<dbReference type="NCBIfam" id="NF002987">
    <property type="entry name" value="PRK03719.1"/>
    <property type="match status" value="1"/>
</dbReference>
<dbReference type="PANTHER" id="PTHR35890">
    <property type="match status" value="1"/>
</dbReference>
<organism evidence="2">
    <name type="scientific">hydrothermal vent metagenome</name>
    <dbReference type="NCBI Taxonomy" id="652676"/>
    <lineage>
        <taxon>unclassified sequences</taxon>
        <taxon>metagenomes</taxon>
        <taxon>ecological metagenomes</taxon>
    </lineage>
</organism>
<sequence length="159" mass="18147">MLKILLSMLGILVFANNLNATDISKDKYKMFPVAKEGYERYIVDVPKTDNDYDHKVELLIGKNIMVDCNGASLSANIEKVSLEGWGYSYYEVSNIERGPTTMMACIKPKVEKFISIYNPEKTILRYNSRLGTVIYVPKGYKVRYRIWSAGKDVKSAIKQ</sequence>
<dbReference type="Gene3D" id="2.60.40.550">
    <property type="entry name" value="Ecotin"/>
    <property type="match status" value="1"/>
</dbReference>
<proteinExistence type="inferred from homology"/>
<dbReference type="Pfam" id="PF03974">
    <property type="entry name" value="Ecotin"/>
    <property type="match status" value="1"/>
</dbReference>
<dbReference type="SUPFAM" id="SSF49772">
    <property type="entry name" value="Ecotin, trypsin inhibitor"/>
    <property type="match status" value="1"/>
</dbReference>
<dbReference type="InterPro" id="IPR036198">
    <property type="entry name" value="Ecotin_sf"/>
</dbReference>
<dbReference type="InterPro" id="IPR005658">
    <property type="entry name" value="Prot_inh_ecotin"/>
</dbReference>
<dbReference type="PANTHER" id="PTHR35890:SF3">
    <property type="entry name" value="ECOTIN"/>
    <property type="match status" value="1"/>
</dbReference>
<comment type="similarity">
    <text evidence="1">Belongs to the protease inhibitor I11 (ecotin) family.</text>
</comment>
<dbReference type="GO" id="GO:0004867">
    <property type="term" value="F:serine-type endopeptidase inhibitor activity"/>
    <property type="evidence" value="ECO:0007669"/>
    <property type="project" value="InterPro"/>
</dbReference>
<name>A0A1W1EC83_9ZZZZ</name>
<accession>A0A1W1EC83</accession>
<protein>
    <submittedName>
        <fullName evidence="2">Proteinase inhibitor I11, ecotin</fullName>
    </submittedName>
</protein>
<dbReference type="AlphaFoldDB" id="A0A1W1EC83"/>
<reference evidence="2" key="1">
    <citation type="submission" date="2016-10" db="EMBL/GenBank/DDBJ databases">
        <authorList>
            <person name="de Groot N.N."/>
        </authorList>
    </citation>
    <scope>NUCLEOTIDE SEQUENCE</scope>
</reference>
<dbReference type="EMBL" id="FPKX01000008">
    <property type="protein sequence ID" value="SFZ97634.1"/>
    <property type="molecule type" value="Genomic_DNA"/>
</dbReference>
<evidence type="ECO:0000256" key="1">
    <source>
        <dbReference type="ARBA" id="ARBA00010558"/>
    </source>
</evidence>
<gene>
    <name evidence="2" type="ORF">MNB_SV-5-598</name>
</gene>
<dbReference type="PIRSF" id="PIRSF006865">
    <property type="entry name" value="Prot_inh_ecotin"/>
    <property type="match status" value="1"/>
</dbReference>
<evidence type="ECO:0000313" key="2">
    <source>
        <dbReference type="EMBL" id="SFZ97634.1"/>
    </source>
</evidence>